<dbReference type="OrthoDB" id="5772852at2"/>
<organism evidence="2 3">
    <name type="scientific">Pseudoalteromonas ulvae</name>
    <dbReference type="NCBI Taxonomy" id="107327"/>
    <lineage>
        <taxon>Bacteria</taxon>
        <taxon>Pseudomonadati</taxon>
        <taxon>Pseudomonadota</taxon>
        <taxon>Gammaproteobacteria</taxon>
        <taxon>Alteromonadales</taxon>
        <taxon>Pseudoalteromonadaceae</taxon>
        <taxon>Pseudoalteromonas</taxon>
    </lineage>
</organism>
<feature type="transmembrane region" description="Helical" evidence="1">
    <location>
        <begin position="7"/>
        <end position="28"/>
    </location>
</feature>
<keyword evidence="3" id="KW-1185">Reference proteome</keyword>
<comment type="caution">
    <text evidence="2">The sequence shown here is derived from an EMBL/GenBank/DDBJ whole genome shotgun (WGS) entry which is preliminary data.</text>
</comment>
<protein>
    <submittedName>
        <fullName evidence="2">Uncharacterized protein</fullName>
    </submittedName>
</protein>
<dbReference type="Proteomes" id="UP000194841">
    <property type="component" value="Unassembled WGS sequence"/>
</dbReference>
<keyword evidence="1" id="KW-1133">Transmembrane helix</keyword>
<accession>A0A244CKR1</accession>
<reference evidence="2 3" key="1">
    <citation type="submission" date="2017-02" db="EMBL/GenBank/DDBJ databases">
        <title>Pseudoalteromonas ulvae TC14 Genome.</title>
        <authorList>
            <person name="Molmeret M."/>
        </authorList>
    </citation>
    <scope>NUCLEOTIDE SEQUENCE [LARGE SCALE GENOMIC DNA]</scope>
    <source>
        <strain evidence="2">TC14</strain>
    </source>
</reference>
<evidence type="ECO:0000256" key="1">
    <source>
        <dbReference type="SAM" id="Phobius"/>
    </source>
</evidence>
<dbReference type="RefSeq" id="WP_086745877.1">
    <property type="nucleotide sequence ID" value="NZ_MWPV01000008.1"/>
</dbReference>
<proteinExistence type="predicted"/>
<gene>
    <name evidence="2" type="ORF">B1199_19825</name>
</gene>
<keyword evidence="1" id="KW-0472">Membrane</keyword>
<feature type="transmembrane region" description="Helical" evidence="1">
    <location>
        <begin position="40"/>
        <end position="67"/>
    </location>
</feature>
<name>A0A244CKR1_PSEDV</name>
<evidence type="ECO:0000313" key="3">
    <source>
        <dbReference type="Proteomes" id="UP000194841"/>
    </source>
</evidence>
<dbReference type="AlphaFoldDB" id="A0A244CKR1"/>
<dbReference type="EMBL" id="MWPV01000008">
    <property type="protein sequence ID" value="OUL55957.1"/>
    <property type="molecule type" value="Genomic_DNA"/>
</dbReference>
<sequence>MKRKRVIGILKTIMFLGIALILLGHYLLSGLKLHESMGVSGIMIIAACIAVGLIMSLPTKIYLTILLMKNEQAQHK</sequence>
<evidence type="ECO:0000313" key="2">
    <source>
        <dbReference type="EMBL" id="OUL55957.1"/>
    </source>
</evidence>
<keyword evidence="1" id="KW-0812">Transmembrane</keyword>